<dbReference type="Pfam" id="PF01381">
    <property type="entry name" value="HTH_3"/>
    <property type="match status" value="1"/>
</dbReference>
<gene>
    <name evidence="3" type="ORF">BG36_05570</name>
    <name evidence="4" type="ORF">DES43_10746</name>
</gene>
<dbReference type="PANTHER" id="PTHR46797:SF1">
    <property type="entry name" value="METHYLPHOSPHONATE SYNTHASE"/>
    <property type="match status" value="1"/>
</dbReference>
<accession>A0A011VEE3</accession>
<evidence type="ECO:0000313" key="6">
    <source>
        <dbReference type="Proteomes" id="UP000294958"/>
    </source>
</evidence>
<dbReference type="Proteomes" id="UP000019849">
    <property type="component" value="Unassembled WGS sequence"/>
</dbReference>
<dbReference type="InterPro" id="IPR010982">
    <property type="entry name" value="Lambda_DNA-bd_dom_sf"/>
</dbReference>
<dbReference type="PATRIC" id="fig|69279.3.peg.2499"/>
<dbReference type="RefSeq" id="WP_035027010.1">
    <property type="nucleotide sequence ID" value="NZ_KK073888.1"/>
</dbReference>
<proteinExistence type="predicted"/>
<dbReference type="eggNOG" id="COG1396">
    <property type="taxonomic scope" value="Bacteria"/>
</dbReference>
<reference evidence="3 5" key="1">
    <citation type="submission" date="2014-02" db="EMBL/GenBank/DDBJ databases">
        <title>Aquamicrobium defluvii Genome sequencing.</title>
        <authorList>
            <person name="Wang X."/>
        </authorList>
    </citation>
    <scope>NUCLEOTIDE SEQUENCE [LARGE SCALE GENOMIC DNA]</scope>
    <source>
        <strain evidence="3 5">W13Z1</strain>
    </source>
</reference>
<dbReference type="HOGENOM" id="CLU_085376_5_0_5"/>
<evidence type="ECO:0000259" key="2">
    <source>
        <dbReference type="PROSITE" id="PS50943"/>
    </source>
</evidence>
<dbReference type="GO" id="GO:0003700">
    <property type="term" value="F:DNA-binding transcription factor activity"/>
    <property type="evidence" value="ECO:0007669"/>
    <property type="project" value="TreeGrafter"/>
</dbReference>
<dbReference type="Gene3D" id="1.10.260.40">
    <property type="entry name" value="lambda repressor-like DNA-binding domains"/>
    <property type="match status" value="1"/>
</dbReference>
<dbReference type="PANTHER" id="PTHR46797">
    <property type="entry name" value="HTH-TYPE TRANSCRIPTIONAL REGULATOR"/>
    <property type="match status" value="1"/>
</dbReference>
<dbReference type="InterPro" id="IPR011051">
    <property type="entry name" value="RmlC_Cupin_sf"/>
</dbReference>
<dbReference type="SUPFAM" id="SSF47413">
    <property type="entry name" value="lambda repressor-like DNA-binding domains"/>
    <property type="match status" value="1"/>
</dbReference>
<dbReference type="AlphaFoldDB" id="A0A011VEE3"/>
<name>A0A011VEE3_9HYPH</name>
<dbReference type="PROSITE" id="PS50943">
    <property type="entry name" value="HTH_CROC1"/>
    <property type="match status" value="1"/>
</dbReference>
<dbReference type="GO" id="GO:0003677">
    <property type="term" value="F:DNA binding"/>
    <property type="evidence" value="ECO:0007669"/>
    <property type="project" value="UniProtKB-KW"/>
</dbReference>
<dbReference type="EMBL" id="SNZF01000007">
    <property type="protein sequence ID" value="TDR35878.1"/>
    <property type="molecule type" value="Genomic_DNA"/>
</dbReference>
<keyword evidence="6" id="KW-1185">Reference proteome</keyword>
<organism evidence="3 5">
    <name type="scientific">Aquamicrobium defluvii</name>
    <dbReference type="NCBI Taxonomy" id="69279"/>
    <lineage>
        <taxon>Bacteria</taxon>
        <taxon>Pseudomonadati</taxon>
        <taxon>Pseudomonadota</taxon>
        <taxon>Alphaproteobacteria</taxon>
        <taxon>Hyphomicrobiales</taxon>
        <taxon>Phyllobacteriaceae</taxon>
        <taxon>Aquamicrobium</taxon>
    </lineage>
</organism>
<evidence type="ECO:0000256" key="1">
    <source>
        <dbReference type="ARBA" id="ARBA00023125"/>
    </source>
</evidence>
<dbReference type="EMBL" id="JENY01000015">
    <property type="protein sequence ID" value="EXL06810.1"/>
    <property type="molecule type" value="Genomic_DNA"/>
</dbReference>
<sequence>MELNEAPEIGPALQRERKQRRLTLDRLAALSGVSRSMLSQIERGEANPTFAVLWALTQALGIDFSQLIAGEIAGNGRTDAIDLVTVALTPEIRSPDGAWRLRILSSPALAGSIEWYETEIAPGCRLQSAPHAPRTVEHLTAWTDGLVVETEHGRQPLGKGETARYRADVAHGIANTGDEPARALMVVLYDQGREPALRG</sequence>
<evidence type="ECO:0000313" key="5">
    <source>
        <dbReference type="Proteomes" id="UP000019849"/>
    </source>
</evidence>
<dbReference type="CDD" id="cd00093">
    <property type="entry name" value="HTH_XRE"/>
    <property type="match status" value="1"/>
</dbReference>
<protein>
    <submittedName>
        <fullName evidence="3 4">Transcriptional regulator</fullName>
    </submittedName>
</protein>
<dbReference type="Proteomes" id="UP000294958">
    <property type="component" value="Unassembled WGS sequence"/>
</dbReference>
<evidence type="ECO:0000313" key="3">
    <source>
        <dbReference type="EMBL" id="EXL06810.1"/>
    </source>
</evidence>
<feature type="domain" description="HTH cro/C1-type" evidence="2">
    <location>
        <begin position="13"/>
        <end position="67"/>
    </location>
</feature>
<dbReference type="InterPro" id="IPR014710">
    <property type="entry name" value="RmlC-like_jellyroll"/>
</dbReference>
<dbReference type="CDD" id="cd02209">
    <property type="entry name" value="cupin_XRE_C"/>
    <property type="match status" value="1"/>
</dbReference>
<keyword evidence="1" id="KW-0238">DNA-binding</keyword>
<dbReference type="GO" id="GO:0005829">
    <property type="term" value="C:cytosol"/>
    <property type="evidence" value="ECO:0007669"/>
    <property type="project" value="TreeGrafter"/>
</dbReference>
<dbReference type="InterPro" id="IPR050807">
    <property type="entry name" value="TransReg_Diox_bact_type"/>
</dbReference>
<dbReference type="Gene3D" id="2.60.120.10">
    <property type="entry name" value="Jelly Rolls"/>
    <property type="match status" value="1"/>
</dbReference>
<dbReference type="OrthoDB" id="189170at2"/>
<dbReference type="STRING" id="69279.BG36_05570"/>
<evidence type="ECO:0000313" key="4">
    <source>
        <dbReference type="EMBL" id="TDR35878.1"/>
    </source>
</evidence>
<dbReference type="SUPFAM" id="SSF51182">
    <property type="entry name" value="RmlC-like cupins"/>
    <property type="match status" value="1"/>
</dbReference>
<comment type="caution">
    <text evidence="3">The sequence shown here is derived from an EMBL/GenBank/DDBJ whole genome shotgun (WGS) entry which is preliminary data.</text>
</comment>
<reference evidence="4 6" key="2">
    <citation type="submission" date="2019-03" db="EMBL/GenBank/DDBJ databases">
        <title>Genomic Encyclopedia of Type Strains, Phase IV (KMG-IV): sequencing the most valuable type-strain genomes for metagenomic binning, comparative biology and taxonomic classification.</title>
        <authorList>
            <person name="Goeker M."/>
        </authorList>
    </citation>
    <scope>NUCLEOTIDE SEQUENCE [LARGE SCALE GENOMIC DNA]</scope>
    <source>
        <strain evidence="4 6">DSM 11603</strain>
    </source>
</reference>
<dbReference type="SMART" id="SM00530">
    <property type="entry name" value="HTH_XRE"/>
    <property type="match status" value="1"/>
</dbReference>
<dbReference type="InterPro" id="IPR001387">
    <property type="entry name" value="Cro/C1-type_HTH"/>
</dbReference>